<dbReference type="InterPro" id="IPR050336">
    <property type="entry name" value="Chromosome_partition/occlusion"/>
</dbReference>
<comment type="similarity">
    <text evidence="1">Belongs to the ParB family.</text>
</comment>
<dbReference type="Proteomes" id="UP000823201">
    <property type="component" value="Unassembled WGS sequence"/>
</dbReference>
<dbReference type="InterPro" id="IPR003115">
    <property type="entry name" value="ParB_N"/>
</dbReference>
<dbReference type="InterPro" id="IPR004437">
    <property type="entry name" value="ParB/RepB/Spo0J"/>
</dbReference>
<sequence>MSKALGKGLDVFFPSAFANELDSNVDTIALTELRPNPYQPRKTFDEQGLEELAQSIKEHGIIQPLIIRKSIKGYDIVAGERRFRAAARAGLKEVPAIVKELTDQAMMQIALIENLQRENLNPIEEATAYKKLMKGLGLTQEELATKLGKSRPHIANYLRLLQLDRSVRNLLEDGKLTMGHGRALAGIKDKKKIPLIVDKVIKEQLNVRQLEALIQQINHHVSRETTTKTQWKMPMEMKDMVSGLQDRFGTDIKIRPVANADKGKIEFNYYSSDDLYRLLEMLKGHTR</sequence>
<evidence type="ECO:0000313" key="5">
    <source>
        <dbReference type="Proteomes" id="UP000823201"/>
    </source>
</evidence>
<dbReference type="SUPFAM" id="SSF109709">
    <property type="entry name" value="KorB DNA-binding domain-like"/>
    <property type="match status" value="1"/>
</dbReference>
<evidence type="ECO:0000256" key="2">
    <source>
        <dbReference type="ARBA" id="ARBA00022829"/>
    </source>
</evidence>
<dbReference type="SUPFAM" id="SSF110849">
    <property type="entry name" value="ParB/Sulfiredoxin"/>
    <property type="match status" value="1"/>
</dbReference>
<dbReference type="PANTHER" id="PTHR33375:SF1">
    <property type="entry name" value="CHROMOSOME-PARTITIONING PROTEIN PARB-RELATED"/>
    <property type="match status" value="1"/>
</dbReference>
<dbReference type="PROSITE" id="PS50943">
    <property type="entry name" value="HTH_CROC1"/>
    <property type="match status" value="1"/>
</dbReference>
<dbReference type="InterPro" id="IPR036086">
    <property type="entry name" value="ParB/Sulfiredoxin_sf"/>
</dbReference>
<feature type="domain" description="HTH cro/C1-type" evidence="3">
    <location>
        <begin position="130"/>
        <end position="159"/>
    </location>
</feature>
<evidence type="ECO:0000259" key="3">
    <source>
        <dbReference type="PROSITE" id="PS50943"/>
    </source>
</evidence>
<dbReference type="CDD" id="cd16393">
    <property type="entry name" value="SPO0J_N"/>
    <property type="match status" value="1"/>
</dbReference>
<dbReference type="RefSeq" id="WP_205005162.1">
    <property type="nucleotide sequence ID" value="NZ_CBCRXA010000002.1"/>
</dbReference>
<dbReference type="InterPro" id="IPR001387">
    <property type="entry name" value="Cro/C1-type_HTH"/>
</dbReference>
<proteinExistence type="inferred from homology"/>
<dbReference type="SMART" id="SM00470">
    <property type="entry name" value="ParB"/>
    <property type="match status" value="1"/>
</dbReference>
<gene>
    <name evidence="4" type="ORF">JOC27_000231</name>
</gene>
<dbReference type="EMBL" id="JAFBEV010000002">
    <property type="protein sequence ID" value="MBM7656794.1"/>
    <property type="molecule type" value="Genomic_DNA"/>
</dbReference>
<dbReference type="InterPro" id="IPR041468">
    <property type="entry name" value="HTH_ParB/Spo0J"/>
</dbReference>
<dbReference type="Pfam" id="PF02195">
    <property type="entry name" value="ParB_N"/>
    <property type="match status" value="1"/>
</dbReference>
<reference evidence="4 5" key="1">
    <citation type="submission" date="2021-01" db="EMBL/GenBank/DDBJ databases">
        <title>Genomic Encyclopedia of Type Strains, Phase IV (KMG-IV): sequencing the most valuable type-strain genomes for metagenomic binning, comparative biology and taxonomic classification.</title>
        <authorList>
            <person name="Goeker M."/>
        </authorList>
    </citation>
    <scope>NUCLEOTIDE SEQUENCE [LARGE SCALE GENOMIC DNA]</scope>
    <source>
        <strain evidence="4 5">DSM 100968</strain>
    </source>
</reference>
<dbReference type="PANTHER" id="PTHR33375">
    <property type="entry name" value="CHROMOSOME-PARTITIONING PROTEIN PARB-RELATED"/>
    <property type="match status" value="1"/>
</dbReference>
<keyword evidence="2" id="KW-0159">Chromosome partition</keyword>
<dbReference type="Pfam" id="PF17762">
    <property type="entry name" value="HTH_ParB"/>
    <property type="match status" value="1"/>
</dbReference>
<dbReference type="Gene3D" id="1.10.10.2830">
    <property type="match status" value="1"/>
</dbReference>
<name>A0ABS2Q4S7_9BACL</name>
<comment type="caution">
    <text evidence="4">The sequence shown here is derived from an EMBL/GenBank/DDBJ whole genome shotgun (WGS) entry which is preliminary data.</text>
</comment>
<evidence type="ECO:0000313" key="4">
    <source>
        <dbReference type="EMBL" id="MBM7656794.1"/>
    </source>
</evidence>
<dbReference type="Gene3D" id="3.90.1530.30">
    <property type="match status" value="1"/>
</dbReference>
<protein>
    <submittedName>
        <fullName evidence="4">ParB family chromosome partitioning protein</fullName>
    </submittedName>
</protein>
<dbReference type="NCBIfam" id="TIGR00180">
    <property type="entry name" value="parB_part"/>
    <property type="match status" value="1"/>
</dbReference>
<keyword evidence="5" id="KW-1185">Reference proteome</keyword>
<accession>A0ABS2Q4S7</accession>
<dbReference type="CDD" id="cd00093">
    <property type="entry name" value="HTH_XRE"/>
    <property type="match status" value="1"/>
</dbReference>
<evidence type="ECO:0000256" key="1">
    <source>
        <dbReference type="ARBA" id="ARBA00006295"/>
    </source>
</evidence>
<organism evidence="4 5">
    <name type="scientific">Sporolactobacillus spathodeae</name>
    <dbReference type="NCBI Taxonomy" id="1465502"/>
    <lineage>
        <taxon>Bacteria</taxon>
        <taxon>Bacillati</taxon>
        <taxon>Bacillota</taxon>
        <taxon>Bacilli</taxon>
        <taxon>Bacillales</taxon>
        <taxon>Sporolactobacillaceae</taxon>
        <taxon>Sporolactobacillus</taxon>
    </lineage>
</organism>